<keyword evidence="9" id="KW-1185">Reference proteome</keyword>
<evidence type="ECO:0000313" key="8">
    <source>
        <dbReference type="EMBL" id="CAJ1949673.1"/>
    </source>
</evidence>
<comment type="caution">
    <text evidence="8">The sequence shown here is derived from an EMBL/GenBank/DDBJ whole genome shotgun (WGS) entry which is preliminary data.</text>
</comment>
<dbReference type="FunFam" id="1.20.1260.100:FF:000001">
    <property type="entry name" value="translocator protein 2"/>
    <property type="match status" value="1"/>
</dbReference>
<feature type="transmembrane region" description="Helical" evidence="6">
    <location>
        <begin position="194"/>
        <end position="215"/>
    </location>
</feature>
<evidence type="ECO:0000313" key="9">
    <source>
        <dbReference type="Proteomes" id="UP001295423"/>
    </source>
</evidence>
<dbReference type="GO" id="GO:0033013">
    <property type="term" value="P:tetrapyrrole metabolic process"/>
    <property type="evidence" value="ECO:0007669"/>
    <property type="project" value="UniProtKB-ARBA"/>
</dbReference>
<evidence type="ECO:0000256" key="7">
    <source>
        <dbReference type="SAM" id="SignalP"/>
    </source>
</evidence>
<organism evidence="8 9">
    <name type="scientific">Cylindrotheca closterium</name>
    <dbReference type="NCBI Taxonomy" id="2856"/>
    <lineage>
        <taxon>Eukaryota</taxon>
        <taxon>Sar</taxon>
        <taxon>Stramenopiles</taxon>
        <taxon>Ochrophyta</taxon>
        <taxon>Bacillariophyta</taxon>
        <taxon>Bacillariophyceae</taxon>
        <taxon>Bacillariophycidae</taxon>
        <taxon>Bacillariales</taxon>
        <taxon>Bacillariaceae</taxon>
        <taxon>Cylindrotheca</taxon>
    </lineage>
</organism>
<accession>A0AAD2JH18</accession>
<keyword evidence="7" id="KW-0732">Signal</keyword>
<feature type="transmembrane region" description="Helical" evidence="6">
    <location>
        <begin position="117"/>
        <end position="140"/>
    </location>
</feature>
<evidence type="ECO:0000256" key="3">
    <source>
        <dbReference type="ARBA" id="ARBA00022692"/>
    </source>
</evidence>
<dbReference type="InterPro" id="IPR038330">
    <property type="entry name" value="TspO/MBR-related_sf"/>
</dbReference>
<evidence type="ECO:0000256" key="5">
    <source>
        <dbReference type="ARBA" id="ARBA00023136"/>
    </source>
</evidence>
<reference evidence="8" key="1">
    <citation type="submission" date="2023-08" db="EMBL/GenBank/DDBJ databases">
        <authorList>
            <person name="Audoor S."/>
            <person name="Bilcke G."/>
        </authorList>
    </citation>
    <scope>NUCLEOTIDE SEQUENCE</scope>
</reference>
<feature type="transmembrane region" description="Helical" evidence="6">
    <location>
        <begin position="251"/>
        <end position="270"/>
    </location>
</feature>
<dbReference type="Proteomes" id="UP001295423">
    <property type="component" value="Unassembled WGS sequence"/>
</dbReference>
<evidence type="ECO:0000256" key="1">
    <source>
        <dbReference type="ARBA" id="ARBA00004141"/>
    </source>
</evidence>
<proteinExistence type="inferred from homology"/>
<feature type="transmembrane region" description="Helical" evidence="6">
    <location>
        <begin position="161"/>
        <end position="182"/>
    </location>
</feature>
<feature type="chain" id="PRO_5041969330" description="TspO/MBR-related protein" evidence="7">
    <location>
        <begin position="20"/>
        <end position="310"/>
    </location>
</feature>
<comment type="similarity">
    <text evidence="2">Belongs to the TspO/BZRP family.</text>
</comment>
<dbReference type="InterPro" id="IPR004307">
    <property type="entry name" value="TspO_MBR"/>
</dbReference>
<dbReference type="GO" id="GO:0016020">
    <property type="term" value="C:membrane"/>
    <property type="evidence" value="ECO:0007669"/>
    <property type="project" value="UniProtKB-SubCell"/>
</dbReference>
<dbReference type="EMBL" id="CAKOGP040001758">
    <property type="protein sequence ID" value="CAJ1949673.1"/>
    <property type="molecule type" value="Genomic_DNA"/>
</dbReference>
<feature type="signal peptide" evidence="7">
    <location>
        <begin position="1"/>
        <end position="19"/>
    </location>
</feature>
<feature type="transmembrane region" description="Helical" evidence="6">
    <location>
        <begin position="222"/>
        <end position="245"/>
    </location>
</feature>
<keyword evidence="3 6" id="KW-0812">Transmembrane</keyword>
<keyword evidence="4 6" id="KW-1133">Transmembrane helix</keyword>
<dbReference type="PANTHER" id="PTHR10057:SF0">
    <property type="entry name" value="TRANSLOCATOR PROTEIN"/>
    <property type="match status" value="1"/>
</dbReference>
<dbReference type="PANTHER" id="PTHR10057">
    <property type="entry name" value="PERIPHERAL-TYPE BENZODIAZEPINE RECEPTOR"/>
    <property type="match status" value="1"/>
</dbReference>
<sequence>MRNFHLLYSFALLITCSRGFTTAWAPATTTRRTTTTNSIHQQPFGNQIQSTSASKSALFFAPQRSNRHRPSIVIDIASSKISVIDKSSSSTRTQTTKLDAAPTSIANSLPFANSPKALIAISIIGHVLGGLIGTPFVIRATRGPVSWYRKISLPSWTPPDAIFGPVWSTLYALMGLAIGRLWNATASNPQPMNILALGLWTVHYIINVLWAPTFFGMKKLRLASIMNGLLLSTLIPVIVLLGFHIQPVPQPATAALLLPYLGWLTFATFLNENICKRNPTDTKFGGYNEARLQADLAKLQQQAARFANGK</sequence>
<evidence type="ECO:0000256" key="4">
    <source>
        <dbReference type="ARBA" id="ARBA00022989"/>
    </source>
</evidence>
<evidence type="ECO:0008006" key="10">
    <source>
        <dbReference type="Google" id="ProtNLM"/>
    </source>
</evidence>
<dbReference type="Gene3D" id="1.20.1260.100">
    <property type="entry name" value="TspO/MBR protein"/>
    <property type="match status" value="1"/>
</dbReference>
<name>A0AAD2JH18_9STRA</name>
<dbReference type="Pfam" id="PF03073">
    <property type="entry name" value="TspO_MBR"/>
    <property type="match status" value="1"/>
</dbReference>
<dbReference type="AlphaFoldDB" id="A0AAD2JH18"/>
<dbReference type="CDD" id="cd15904">
    <property type="entry name" value="TSPO_MBR"/>
    <property type="match status" value="1"/>
</dbReference>
<evidence type="ECO:0000256" key="2">
    <source>
        <dbReference type="ARBA" id="ARBA00007524"/>
    </source>
</evidence>
<evidence type="ECO:0000256" key="6">
    <source>
        <dbReference type="SAM" id="Phobius"/>
    </source>
</evidence>
<keyword evidence="5 6" id="KW-0472">Membrane</keyword>
<comment type="subcellular location">
    <subcellularLocation>
        <location evidence="1">Membrane</location>
        <topology evidence="1">Multi-pass membrane protein</topology>
    </subcellularLocation>
</comment>
<protein>
    <recommendedName>
        <fullName evidence="10">TspO/MBR-related protein</fullName>
    </recommendedName>
</protein>
<gene>
    <name evidence="8" type="ORF">CYCCA115_LOCUS12215</name>
</gene>